<evidence type="ECO:0000313" key="3">
    <source>
        <dbReference type="Proteomes" id="UP000631535"/>
    </source>
</evidence>
<protein>
    <recommendedName>
        <fullName evidence="4">DUF3140 domain-containing protein</fullName>
    </recommendedName>
</protein>
<evidence type="ECO:0000313" key="2">
    <source>
        <dbReference type="EMBL" id="GGO45839.1"/>
    </source>
</evidence>
<organism evidence="2 3">
    <name type="scientific">Streptomyces daqingensis</name>
    <dbReference type="NCBI Taxonomy" id="1472640"/>
    <lineage>
        <taxon>Bacteria</taxon>
        <taxon>Bacillati</taxon>
        <taxon>Actinomycetota</taxon>
        <taxon>Actinomycetes</taxon>
        <taxon>Kitasatosporales</taxon>
        <taxon>Streptomycetaceae</taxon>
        <taxon>Streptomyces</taxon>
    </lineage>
</organism>
<feature type="region of interest" description="Disordered" evidence="1">
    <location>
        <begin position="32"/>
        <end position="52"/>
    </location>
</feature>
<keyword evidence="3" id="KW-1185">Reference proteome</keyword>
<feature type="region of interest" description="Disordered" evidence="1">
    <location>
        <begin position="82"/>
        <end position="123"/>
    </location>
</feature>
<feature type="compositionally biased region" description="Basic and acidic residues" evidence="1">
    <location>
        <begin position="108"/>
        <end position="123"/>
    </location>
</feature>
<dbReference type="Pfam" id="PF11338">
    <property type="entry name" value="DUF3140"/>
    <property type="match status" value="1"/>
</dbReference>
<evidence type="ECO:0000256" key="1">
    <source>
        <dbReference type="SAM" id="MobiDB-lite"/>
    </source>
</evidence>
<accession>A0ABQ2M131</accession>
<gene>
    <name evidence="2" type="ORF">GCM10012287_14750</name>
</gene>
<dbReference type="RefSeq" id="WP_189036276.1">
    <property type="nucleotide sequence ID" value="NZ_BMMP01000004.1"/>
</dbReference>
<dbReference type="PANTHER" id="PTHR40630:SF1">
    <property type="entry name" value="DNA-BINDING PROTEIN"/>
    <property type="match status" value="1"/>
</dbReference>
<comment type="caution">
    <text evidence="2">The sequence shown here is derived from an EMBL/GenBank/DDBJ whole genome shotgun (WGS) entry which is preliminary data.</text>
</comment>
<evidence type="ECO:0008006" key="4">
    <source>
        <dbReference type="Google" id="ProtNLM"/>
    </source>
</evidence>
<dbReference type="InterPro" id="IPR021487">
    <property type="entry name" value="DUF3140"/>
</dbReference>
<proteinExistence type="predicted"/>
<dbReference type="Proteomes" id="UP000631535">
    <property type="component" value="Unassembled WGS sequence"/>
</dbReference>
<name>A0ABQ2M131_9ACTN</name>
<dbReference type="EMBL" id="BMMP01000004">
    <property type="protein sequence ID" value="GGO45839.1"/>
    <property type="molecule type" value="Genomic_DNA"/>
</dbReference>
<sequence>MARTDGHERDELWEEFHAVVNMSSRELEEWLRTRSAGQDSEELPDQAGTENGRHVLRILGKRRGDLNDDDVRVMRKVVDTVTAERGADMEPTTGQPNWRHRLMTLGHDPMKPVRADAGTRGRQ</sequence>
<dbReference type="PANTHER" id="PTHR40630">
    <property type="entry name" value="POSSIBLE DNA-BINDING PROTEIN"/>
    <property type="match status" value="1"/>
</dbReference>
<reference evidence="3" key="1">
    <citation type="journal article" date="2019" name="Int. J. Syst. Evol. Microbiol.">
        <title>The Global Catalogue of Microorganisms (GCM) 10K type strain sequencing project: providing services to taxonomists for standard genome sequencing and annotation.</title>
        <authorList>
            <consortium name="The Broad Institute Genomics Platform"/>
            <consortium name="The Broad Institute Genome Sequencing Center for Infectious Disease"/>
            <person name="Wu L."/>
            <person name="Ma J."/>
        </authorList>
    </citation>
    <scope>NUCLEOTIDE SEQUENCE [LARGE SCALE GENOMIC DNA]</scope>
    <source>
        <strain evidence="3">CGMCC 4.7178</strain>
    </source>
</reference>